<dbReference type="Gene3D" id="2.120.10.30">
    <property type="entry name" value="TolB, C-terminal domain"/>
    <property type="match status" value="2"/>
</dbReference>
<evidence type="ECO:0000313" key="1">
    <source>
        <dbReference type="EMBL" id="GAA4838502.1"/>
    </source>
</evidence>
<reference evidence="2" key="1">
    <citation type="journal article" date="2019" name="Int. J. Syst. Evol. Microbiol.">
        <title>The Global Catalogue of Microorganisms (GCM) 10K type strain sequencing project: providing services to taxonomists for standard genome sequencing and annotation.</title>
        <authorList>
            <consortium name="The Broad Institute Genomics Platform"/>
            <consortium name="The Broad Institute Genome Sequencing Center for Infectious Disease"/>
            <person name="Wu L."/>
            <person name="Ma J."/>
        </authorList>
    </citation>
    <scope>NUCLEOTIDE SEQUENCE [LARGE SCALE GENOMIC DNA]</scope>
    <source>
        <strain evidence="2">JCM 18326</strain>
    </source>
</reference>
<name>A0ABP9DFG7_9BACT</name>
<evidence type="ECO:0008006" key="3">
    <source>
        <dbReference type="Google" id="ProtNLM"/>
    </source>
</evidence>
<dbReference type="EMBL" id="BAABJX010000036">
    <property type="protein sequence ID" value="GAA4838502.1"/>
    <property type="molecule type" value="Genomic_DNA"/>
</dbReference>
<organism evidence="1 2">
    <name type="scientific">Algivirga pacifica</name>
    <dbReference type="NCBI Taxonomy" id="1162670"/>
    <lineage>
        <taxon>Bacteria</taxon>
        <taxon>Pseudomonadati</taxon>
        <taxon>Bacteroidota</taxon>
        <taxon>Cytophagia</taxon>
        <taxon>Cytophagales</taxon>
        <taxon>Flammeovirgaceae</taxon>
        <taxon>Algivirga</taxon>
    </lineage>
</organism>
<dbReference type="SUPFAM" id="SSF69304">
    <property type="entry name" value="Tricorn protease N-terminal domain"/>
    <property type="match status" value="1"/>
</dbReference>
<protein>
    <recommendedName>
        <fullName evidence="3">WD40-like Beta Propeller Repeat</fullName>
    </recommendedName>
</protein>
<evidence type="ECO:0000313" key="2">
    <source>
        <dbReference type="Proteomes" id="UP001500298"/>
    </source>
</evidence>
<gene>
    <name evidence="1" type="ORF">GCM10023331_24660</name>
</gene>
<keyword evidence="2" id="KW-1185">Reference proteome</keyword>
<proteinExistence type="predicted"/>
<sequence>MGQEVSRLEVKGYYPKFSPDGKQILLTSSKFTGLQLFDLKDKSLRTLTDKPGAGYKPAFRDGAIVFENKAAQLLESVDLFSGKQTSLTSAFSETVAHYEAIQKIKTRRTSALAVLAAEPTSMLNGVVLTMSDGSQRTIAPLGTKEDYIWTSVSPDGSKVLMKASGYTAVIADMEGNVLQDLGDLEAPRWLGNDQVVYMVTEDNHDSYIKSDVFVMNLKTKKAEQLTKDVNTIALFPDAHEGKVVFNTPEGEVYMISF</sequence>
<dbReference type="Proteomes" id="UP001500298">
    <property type="component" value="Unassembled WGS sequence"/>
</dbReference>
<comment type="caution">
    <text evidence="1">The sequence shown here is derived from an EMBL/GenBank/DDBJ whole genome shotgun (WGS) entry which is preliminary data.</text>
</comment>
<accession>A0ABP9DFG7</accession>
<dbReference type="InterPro" id="IPR011042">
    <property type="entry name" value="6-blade_b-propeller_TolB-like"/>
</dbReference>